<comment type="caution">
    <text evidence="1">The sequence shown here is derived from an EMBL/GenBank/DDBJ whole genome shotgun (WGS) entry which is preliminary data.</text>
</comment>
<dbReference type="EMBL" id="QYUL01000001">
    <property type="protein sequence ID" value="RJF83620.1"/>
    <property type="molecule type" value="Genomic_DNA"/>
</dbReference>
<evidence type="ECO:0000313" key="1">
    <source>
        <dbReference type="EMBL" id="RJF83620.1"/>
    </source>
</evidence>
<proteinExistence type="predicted"/>
<evidence type="ECO:0000313" key="2">
    <source>
        <dbReference type="Proteomes" id="UP000283458"/>
    </source>
</evidence>
<reference evidence="1 2" key="1">
    <citation type="submission" date="2018-09" db="EMBL/GenBank/DDBJ databases">
        <authorList>
            <person name="Zhu H."/>
        </authorList>
    </citation>
    <scope>NUCLEOTIDE SEQUENCE [LARGE SCALE GENOMIC DNA]</scope>
    <source>
        <strain evidence="1 2">K2W22B-5</strain>
    </source>
</reference>
<gene>
    <name evidence="1" type="ORF">D3877_02940</name>
</gene>
<sequence>MVGGPTRRSGSERAMKTGRRSLLRGLALGGLGAALGGAGSNAWAFTALPGSDYGALLDGACGASVDHRRQIAALESALGGTLADPRIVALLQNTACPNCGCPLLTPPGAPASF</sequence>
<dbReference type="PROSITE" id="PS51318">
    <property type="entry name" value="TAT"/>
    <property type="match status" value="1"/>
</dbReference>
<dbReference type="Proteomes" id="UP000283458">
    <property type="component" value="Unassembled WGS sequence"/>
</dbReference>
<organism evidence="1 2">
    <name type="scientific">Azospirillum cavernae</name>
    <dbReference type="NCBI Taxonomy" id="2320860"/>
    <lineage>
        <taxon>Bacteria</taxon>
        <taxon>Pseudomonadati</taxon>
        <taxon>Pseudomonadota</taxon>
        <taxon>Alphaproteobacteria</taxon>
        <taxon>Rhodospirillales</taxon>
        <taxon>Azospirillaceae</taxon>
        <taxon>Azospirillum</taxon>
    </lineage>
</organism>
<dbReference type="AlphaFoldDB" id="A0A418W0U0"/>
<name>A0A418W0U0_9PROT</name>
<dbReference type="InterPro" id="IPR006311">
    <property type="entry name" value="TAT_signal"/>
</dbReference>
<protein>
    <submittedName>
        <fullName evidence="1">Uncharacterized protein</fullName>
    </submittedName>
</protein>
<dbReference type="OrthoDB" id="7307229at2"/>
<accession>A0A418W0U0</accession>
<keyword evidence="2" id="KW-1185">Reference proteome</keyword>